<protein>
    <submittedName>
        <fullName evidence="1">Spore coat associated protein CotJA</fullName>
    </submittedName>
</protein>
<evidence type="ECO:0000313" key="2">
    <source>
        <dbReference type="Proteomes" id="UP000366051"/>
    </source>
</evidence>
<dbReference type="AlphaFoldDB" id="A0A5Q2MVU1"/>
<dbReference type="Proteomes" id="UP000366051">
    <property type="component" value="Chromosome"/>
</dbReference>
<dbReference type="InterPro" id="IPR020256">
    <property type="entry name" value="Spore_coat_CotJA"/>
</dbReference>
<name>A0A5Q2MVU1_9FIRM</name>
<reference evidence="2" key="1">
    <citation type="submission" date="2019-11" db="EMBL/GenBank/DDBJ databases">
        <title>Genome sequence of Heliorestis convoluta strain HH, an alkaliphilic and minimalistic phototrophic bacterium from a soda lake in Egypt.</title>
        <authorList>
            <person name="Dewey E.D."/>
            <person name="Stokes L.M."/>
            <person name="Burchell B.M."/>
            <person name="Shaffer K.N."/>
            <person name="Huntington A.M."/>
            <person name="Baker J.M."/>
            <person name="Nadendla S."/>
            <person name="Giglio M.G."/>
            <person name="Touchman J.W."/>
            <person name="Blankenship R.E."/>
            <person name="Madigan M.T."/>
            <person name="Sattley W.M."/>
        </authorList>
    </citation>
    <scope>NUCLEOTIDE SEQUENCE [LARGE SCALE GENOMIC DNA]</scope>
    <source>
        <strain evidence="2">HH</strain>
    </source>
</reference>
<organism evidence="1 2">
    <name type="scientific">Heliorestis convoluta</name>
    <dbReference type="NCBI Taxonomy" id="356322"/>
    <lineage>
        <taxon>Bacteria</taxon>
        <taxon>Bacillati</taxon>
        <taxon>Bacillota</taxon>
        <taxon>Clostridia</taxon>
        <taxon>Eubacteriales</taxon>
        <taxon>Heliobacteriaceae</taxon>
        <taxon>Heliorestis</taxon>
    </lineage>
</organism>
<accession>A0A5Q2MVU1</accession>
<proteinExistence type="predicted"/>
<dbReference type="KEGG" id="hcv:FTV88_0188"/>
<dbReference type="Pfam" id="PF11007">
    <property type="entry name" value="CotJA"/>
    <property type="match status" value="1"/>
</dbReference>
<dbReference type="EMBL" id="CP045875">
    <property type="protein sequence ID" value="QGG46367.1"/>
    <property type="molecule type" value="Genomic_DNA"/>
</dbReference>
<gene>
    <name evidence="1" type="primary">cotJA</name>
    <name evidence="1" type="ORF">FTV88_0188</name>
</gene>
<evidence type="ECO:0000313" key="1">
    <source>
        <dbReference type="EMBL" id="QGG46367.1"/>
    </source>
</evidence>
<keyword evidence="2" id="KW-1185">Reference proteome</keyword>
<sequence length="39" mass="4792">MLWQKYCPPFYSPTEALKKGTLFPDLYRPYIKDKHRKKC</sequence>